<evidence type="ECO:0000313" key="2">
    <source>
        <dbReference type="Proteomes" id="UP000636709"/>
    </source>
</evidence>
<comment type="caution">
    <text evidence="1">The sequence shown here is derived from an EMBL/GenBank/DDBJ whole genome shotgun (WGS) entry which is preliminary data.</text>
</comment>
<keyword evidence="2" id="KW-1185">Reference proteome</keyword>
<evidence type="ECO:0000313" key="1">
    <source>
        <dbReference type="EMBL" id="KAF8732979.1"/>
    </source>
</evidence>
<dbReference type="InterPro" id="IPR036291">
    <property type="entry name" value="NAD(P)-bd_dom_sf"/>
</dbReference>
<dbReference type="AlphaFoldDB" id="A0A835FB88"/>
<gene>
    <name evidence="1" type="ORF">HU200_015332</name>
</gene>
<dbReference type="SUPFAM" id="SSF51735">
    <property type="entry name" value="NAD(P)-binding Rossmann-fold domains"/>
    <property type="match status" value="1"/>
</dbReference>
<proteinExistence type="predicted"/>
<dbReference type="OrthoDB" id="2735536at2759"/>
<organism evidence="1 2">
    <name type="scientific">Digitaria exilis</name>
    <dbReference type="NCBI Taxonomy" id="1010633"/>
    <lineage>
        <taxon>Eukaryota</taxon>
        <taxon>Viridiplantae</taxon>
        <taxon>Streptophyta</taxon>
        <taxon>Embryophyta</taxon>
        <taxon>Tracheophyta</taxon>
        <taxon>Spermatophyta</taxon>
        <taxon>Magnoliopsida</taxon>
        <taxon>Liliopsida</taxon>
        <taxon>Poales</taxon>
        <taxon>Poaceae</taxon>
        <taxon>PACMAD clade</taxon>
        <taxon>Panicoideae</taxon>
        <taxon>Panicodae</taxon>
        <taxon>Paniceae</taxon>
        <taxon>Anthephorinae</taxon>
        <taxon>Digitaria</taxon>
    </lineage>
</organism>
<dbReference type="Proteomes" id="UP000636709">
    <property type="component" value="Unassembled WGS sequence"/>
</dbReference>
<protein>
    <submittedName>
        <fullName evidence="1">Uncharacterized protein</fullName>
    </submittedName>
</protein>
<sequence length="380" mass="40975">MTSSRYIGSRIVKLLLERCYNYVPLEAPWETLAEGYVIDAAAVSGTVLRVVLTSSIGADTMDPNRSPDAVVDESCWSDIDFCKNTNAIMQVTSSSAAVLTVADVIVVRTGTATVLREGGGGEGGVGYSGGERCGAGGGVVPGVVMLGPALQPSVNVSQRHVLKYLDGSVSTFANAVHLHPHLPGAQRRRPLHLMQRRAPQGGVVRVLRRFWRPDRSVIGARLVGCMHLNQAGGMQVVGDWMAARAPAVYETVICFQEKTILPLSLQVAAPSSLALEPRPIMIEIPQRRGDAPEAWVIASFTGRRLSCYWIWVIYVSDATRQSPRGDSADVGAGRGMHNASRWLGGVGFRVHTHAPLSNLPLLQFSYLAWPQRVGTSMDHS</sequence>
<accession>A0A835FB88</accession>
<dbReference type="EMBL" id="JACEFO010001603">
    <property type="protein sequence ID" value="KAF8732979.1"/>
    <property type="molecule type" value="Genomic_DNA"/>
</dbReference>
<reference evidence="1" key="1">
    <citation type="submission" date="2020-07" db="EMBL/GenBank/DDBJ databases">
        <title>Genome sequence and genetic diversity analysis of an under-domesticated orphan crop, white fonio (Digitaria exilis).</title>
        <authorList>
            <person name="Bennetzen J.L."/>
            <person name="Chen S."/>
            <person name="Ma X."/>
            <person name="Wang X."/>
            <person name="Yssel A.E.J."/>
            <person name="Chaluvadi S.R."/>
            <person name="Johnson M."/>
            <person name="Gangashetty P."/>
            <person name="Hamidou F."/>
            <person name="Sanogo M.D."/>
            <person name="Zwaenepoel A."/>
            <person name="Wallace J."/>
            <person name="Van De Peer Y."/>
            <person name="Van Deynze A."/>
        </authorList>
    </citation>
    <scope>NUCLEOTIDE SEQUENCE</scope>
    <source>
        <tissue evidence="1">Leaves</tissue>
    </source>
</reference>
<dbReference type="Gene3D" id="3.40.50.720">
    <property type="entry name" value="NAD(P)-binding Rossmann-like Domain"/>
    <property type="match status" value="1"/>
</dbReference>
<name>A0A835FB88_9POAL</name>